<name>A0A1V8TCL1_9PEZI</name>
<keyword evidence="4" id="KW-1185">Reference proteome</keyword>
<proteinExistence type="predicted"/>
<evidence type="ECO:0000313" key="4">
    <source>
        <dbReference type="Proteomes" id="UP000192596"/>
    </source>
</evidence>
<evidence type="ECO:0000313" key="3">
    <source>
        <dbReference type="EMBL" id="OQO08942.1"/>
    </source>
</evidence>
<feature type="region of interest" description="Disordered" evidence="1">
    <location>
        <begin position="107"/>
        <end position="133"/>
    </location>
</feature>
<gene>
    <name evidence="3" type="ORF">B0A48_05832</name>
</gene>
<reference evidence="4" key="1">
    <citation type="submission" date="2017-03" db="EMBL/GenBank/DDBJ databases">
        <title>Genomes of endolithic fungi from Antarctica.</title>
        <authorList>
            <person name="Coleine C."/>
            <person name="Masonjones S."/>
            <person name="Stajich J.E."/>
        </authorList>
    </citation>
    <scope>NUCLEOTIDE SEQUENCE [LARGE SCALE GENOMIC DNA]</scope>
    <source>
        <strain evidence="4">CCFEE 5527</strain>
    </source>
</reference>
<accession>A0A1V8TCL1</accession>
<dbReference type="Proteomes" id="UP000192596">
    <property type="component" value="Unassembled WGS sequence"/>
</dbReference>
<dbReference type="EMBL" id="NAJO01000011">
    <property type="protein sequence ID" value="OQO08942.1"/>
    <property type="molecule type" value="Genomic_DNA"/>
</dbReference>
<dbReference type="AlphaFoldDB" id="A0A1V8TCL1"/>
<protein>
    <submittedName>
        <fullName evidence="3">Uncharacterized protein</fullName>
    </submittedName>
</protein>
<evidence type="ECO:0000256" key="2">
    <source>
        <dbReference type="SAM" id="Phobius"/>
    </source>
</evidence>
<keyword evidence="2" id="KW-1133">Transmembrane helix</keyword>
<organism evidence="3 4">
    <name type="scientific">Cryoendolithus antarcticus</name>
    <dbReference type="NCBI Taxonomy" id="1507870"/>
    <lineage>
        <taxon>Eukaryota</taxon>
        <taxon>Fungi</taxon>
        <taxon>Dikarya</taxon>
        <taxon>Ascomycota</taxon>
        <taxon>Pezizomycotina</taxon>
        <taxon>Dothideomycetes</taxon>
        <taxon>Dothideomycetidae</taxon>
        <taxon>Cladosporiales</taxon>
        <taxon>Cladosporiaceae</taxon>
        <taxon>Cryoendolithus</taxon>
    </lineage>
</organism>
<dbReference type="InParanoid" id="A0A1V8TCL1"/>
<evidence type="ECO:0000256" key="1">
    <source>
        <dbReference type="SAM" id="MobiDB-lite"/>
    </source>
</evidence>
<keyword evidence="2" id="KW-0472">Membrane</keyword>
<comment type="caution">
    <text evidence="3">The sequence shown here is derived from an EMBL/GenBank/DDBJ whole genome shotgun (WGS) entry which is preliminary data.</text>
</comment>
<sequence>MTWLQVTPIYLKSFVAGEIAIVALISAVLCSIGAFVAIHMAVRASNGHDDLHDFIVVDSVMFERSDRTDPHGAVDKRESVAGNGARKTFPSTFAGFQEFFLAEMMAPSRGHPYPRPDPSALPPSTEKLDESSS</sequence>
<feature type="transmembrane region" description="Helical" evidence="2">
    <location>
        <begin position="20"/>
        <end position="42"/>
    </location>
</feature>
<keyword evidence="2" id="KW-0812">Transmembrane</keyword>